<comment type="similarity">
    <text evidence="7">Belongs to the cytochrome P450 family.</text>
</comment>
<keyword evidence="1 6" id="KW-0349">Heme</keyword>
<dbReference type="GO" id="GO:0046872">
    <property type="term" value="F:metal ion binding"/>
    <property type="evidence" value="ECO:0007669"/>
    <property type="project" value="UniProtKB-KW"/>
</dbReference>
<dbReference type="SUPFAM" id="SSF48264">
    <property type="entry name" value="Cytochrome P450"/>
    <property type="match status" value="1"/>
</dbReference>
<keyword evidence="2 6" id="KW-0479">Metal-binding</keyword>
<evidence type="ECO:0000256" key="5">
    <source>
        <dbReference type="ARBA" id="ARBA00023033"/>
    </source>
</evidence>
<evidence type="ECO:0000256" key="7">
    <source>
        <dbReference type="RuleBase" id="RU000461"/>
    </source>
</evidence>
<comment type="caution">
    <text evidence="8">The sequence shown here is derived from an EMBL/GenBank/DDBJ whole genome shotgun (WGS) entry which is preliminary data.</text>
</comment>
<protein>
    <recommendedName>
        <fullName evidence="10">Cytochrome P450</fullName>
    </recommendedName>
</protein>
<dbReference type="InterPro" id="IPR002401">
    <property type="entry name" value="Cyt_P450_E_grp-I"/>
</dbReference>
<evidence type="ECO:0000313" key="9">
    <source>
        <dbReference type="Proteomes" id="UP001603857"/>
    </source>
</evidence>
<keyword evidence="9" id="KW-1185">Reference proteome</keyword>
<evidence type="ECO:0000256" key="2">
    <source>
        <dbReference type="ARBA" id="ARBA00022723"/>
    </source>
</evidence>
<gene>
    <name evidence="8" type="ORF">Fmac_016181</name>
</gene>
<sequence length="258" mass="30007">MDMKQWLRELASNVVVRMMAGKRYFGEKAVVEEREAQRWLRELREYLRLMGAFGLGDAVPWLRWLDLGGQERAMKENFREVDAVVGEWLEEHRRERDLNGEVVDGDFIHVMLSMIDGTAVHGFDSDTVIKANAVRMVTESDTNKLVYLHVVVKESLRLFPPTPIMLREFREDCTLGGYHVKKGTRLMKNLWKIQTDPKVWPEPLKFKPERFLTTHKNVDFKGRNFELLAFGSGRRICPGISFALRATHFTLANLLHSF</sequence>
<comment type="cofactor">
    <cofactor evidence="6">
        <name>heme</name>
        <dbReference type="ChEBI" id="CHEBI:30413"/>
    </cofactor>
</comment>
<organism evidence="8 9">
    <name type="scientific">Flemingia macrophylla</name>
    <dbReference type="NCBI Taxonomy" id="520843"/>
    <lineage>
        <taxon>Eukaryota</taxon>
        <taxon>Viridiplantae</taxon>
        <taxon>Streptophyta</taxon>
        <taxon>Embryophyta</taxon>
        <taxon>Tracheophyta</taxon>
        <taxon>Spermatophyta</taxon>
        <taxon>Magnoliopsida</taxon>
        <taxon>eudicotyledons</taxon>
        <taxon>Gunneridae</taxon>
        <taxon>Pentapetalae</taxon>
        <taxon>rosids</taxon>
        <taxon>fabids</taxon>
        <taxon>Fabales</taxon>
        <taxon>Fabaceae</taxon>
        <taxon>Papilionoideae</taxon>
        <taxon>50 kb inversion clade</taxon>
        <taxon>NPAAA clade</taxon>
        <taxon>indigoferoid/millettioid clade</taxon>
        <taxon>Phaseoleae</taxon>
        <taxon>Flemingia</taxon>
    </lineage>
</organism>
<evidence type="ECO:0000256" key="1">
    <source>
        <dbReference type="ARBA" id="ARBA00022617"/>
    </source>
</evidence>
<dbReference type="Proteomes" id="UP001603857">
    <property type="component" value="Unassembled WGS sequence"/>
</dbReference>
<evidence type="ECO:0000256" key="6">
    <source>
        <dbReference type="PIRSR" id="PIRSR602401-1"/>
    </source>
</evidence>
<dbReference type="PROSITE" id="PS00086">
    <property type="entry name" value="CYTOCHROME_P450"/>
    <property type="match status" value="1"/>
</dbReference>
<evidence type="ECO:0008006" key="10">
    <source>
        <dbReference type="Google" id="ProtNLM"/>
    </source>
</evidence>
<dbReference type="Gene3D" id="1.10.630.10">
    <property type="entry name" value="Cytochrome P450"/>
    <property type="match status" value="2"/>
</dbReference>
<dbReference type="PRINTS" id="PR00463">
    <property type="entry name" value="EP450I"/>
</dbReference>
<keyword evidence="4 6" id="KW-0408">Iron</keyword>
<dbReference type="PANTHER" id="PTHR47947">
    <property type="entry name" value="CYTOCHROME P450 82C3-RELATED"/>
    <property type="match status" value="1"/>
</dbReference>
<reference evidence="8 9" key="1">
    <citation type="submission" date="2024-08" db="EMBL/GenBank/DDBJ databases">
        <title>Insights into the chromosomal genome structure of Flemingia macrophylla.</title>
        <authorList>
            <person name="Ding Y."/>
            <person name="Zhao Y."/>
            <person name="Bi W."/>
            <person name="Wu M."/>
            <person name="Zhao G."/>
            <person name="Gong Y."/>
            <person name="Li W."/>
            <person name="Zhang P."/>
        </authorList>
    </citation>
    <scope>NUCLEOTIDE SEQUENCE [LARGE SCALE GENOMIC DNA]</scope>
    <source>
        <strain evidence="8">DYQJB</strain>
        <tissue evidence="8">Leaf</tissue>
    </source>
</reference>
<dbReference type="InterPro" id="IPR050651">
    <property type="entry name" value="Plant_Cytochrome_P450_Monoox"/>
</dbReference>
<dbReference type="GO" id="GO:0004497">
    <property type="term" value="F:monooxygenase activity"/>
    <property type="evidence" value="ECO:0007669"/>
    <property type="project" value="UniProtKB-KW"/>
</dbReference>
<dbReference type="InterPro" id="IPR001128">
    <property type="entry name" value="Cyt_P450"/>
</dbReference>
<evidence type="ECO:0000313" key="8">
    <source>
        <dbReference type="EMBL" id="KAL2334968.1"/>
    </source>
</evidence>
<dbReference type="Pfam" id="PF00067">
    <property type="entry name" value="p450"/>
    <property type="match status" value="1"/>
</dbReference>
<dbReference type="AlphaFoldDB" id="A0ABD1MHH2"/>
<evidence type="ECO:0000256" key="4">
    <source>
        <dbReference type="ARBA" id="ARBA00023004"/>
    </source>
</evidence>
<accession>A0ABD1MHH2</accession>
<feature type="binding site" description="axial binding residue" evidence="6">
    <location>
        <position position="237"/>
    </location>
    <ligand>
        <name>heme</name>
        <dbReference type="ChEBI" id="CHEBI:30413"/>
    </ligand>
    <ligandPart>
        <name>Fe</name>
        <dbReference type="ChEBI" id="CHEBI:18248"/>
    </ligandPart>
</feature>
<dbReference type="InterPro" id="IPR036396">
    <property type="entry name" value="Cyt_P450_sf"/>
</dbReference>
<keyword evidence="5 7" id="KW-0503">Monooxygenase</keyword>
<name>A0ABD1MHH2_9FABA</name>
<proteinExistence type="inferred from homology"/>
<dbReference type="InterPro" id="IPR017972">
    <property type="entry name" value="Cyt_P450_CS"/>
</dbReference>
<dbReference type="EMBL" id="JBGMDY010000005">
    <property type="protein sequence ID" value="KAL2334968.1"/>
    <property type="molecule type" value="Genomic_DNA"/>
</dbReference>
<keyword evidence="3 7" id="KW-0560">Oxidoreductase</keyword>
<dbReference type="PANTHER" id="PTHR47947:SF49">
    <property type="entry name" value="CYTOCHROME P450 FAMILY PROTEIN"/>
    <property type="match status" value="1"/>
</dbReference>
<evidence type="ECO:0000256" key="3">
    <source>
        <dbReference type="ARBA" id="ARBA00023002"/>
    </source>
</evidence>